<evidence type="ECO:0000256" key="6">
    <source>
        <dbReference type="ARBA" id="ARBA00023242"/>
    </source>
</evidence>
<comment type="similarity">
    <text evidence="3">Belongs to the RSA3 family.</text>
</comment>
<gene>
    <name evidence="9" type="ORF">QC761_505870</name>
</gene>
<dbReference type="Pfam" id="PF14615">
    <property type="entry name" value="Rsa3"/>
    <property type="match status" value="1"/>
</dbReference>
<evidence type="ECO:0000313" key="10">
    <source>
        <dbReference type="Proteomes" id="UP001322138"/>
    </source>
</evidence>
<comment type="subcellular location">
    <subcellularLocation>
        <location evidence="2">Nucleus</location>
        <location evidence="2">Nucleolus</location>
    </subcellularLocation>
</comment>
<evidence type="ECO:0000256" key="1">
    <source>
        <dbReference type="ARBA" id="ARBA00003035"/>
    </source>
</evidence>
<keyword evidence="10" id="KW-1185">Reference proteome</keyword>
<accession>A0ABR0FDF5</accession>
<evidence type="ECO:0000256" key="4">
    <source>
        <dbReference type="ARBA" id="ARBA00015339"/>
    </source>
</evidence>
<protein>
    <recommendedName>
        <fullName evidence="4">Ribosome assembly protein 3</fullName>
    </recommendedName>
</protein>
<feature type="domain" description="Ribosome-assembly protein 3 C-terminal" evidence="8">
    <location>
        <begin position="21"/>
        <end position="67"/>
    </location>
</feature>
<evidence type="ECO:0000256" key="7">
    <source>
        <dbReference type="ARBA" id="ARBA00023274"/>
    </source>
</evidence>
<dbReference type="Proteomes" id="UP001322138">
    <property type="component" value="Unassembled WGS sequence"/>
</dbReference>
<dbReference type="EMBL" id="JAFFGZ010000007">
    <property type="protein sequence ID" value="KAK4642003.1"/>
    <property type="molecule type" value="Genomic_DNA"/>
</dbReference>
<evidence type="ECO:0000256" key="2">
    <source>
        <dbReference type="ARBA" id="ARBA00004604"/>
    </source>
</evidence>
<evidence type="ECO:0000256" key="3">
    <source>
        <dbReference type="ARBA" id="ARBA00006256"/>
    </source>
</evidence>
<sequence>MSSSPEPQQQQKSQKQIDAEFTSYYLQRATQEFGEALDAIRSADDFKPDSSIAVLISALQQGTGMFSEEDRRAVICSEGAARSSK</sequence>
<comment type="caution">
    <text evidence="9">The sequence shown here is derived from an EMBL/GenBank/DDBJ whole genome shotgun (WGS) entry which is preliminary data.</text>
</comment>
<evidence type="ECO:0000256" key="5">
    <source>
        <dbReference type="ARBA" id="ARBA00022517"/>
    </source>
</evidence>
<comment type="function">
    <text evidence="1">Required for efficient biogenesis of the 60S ribosomal subunit.</text>
</comment>
<reference evidence="9 10" key="1">
    <citation type="journal article" date="2023" name="bioRxiv">
        <title>High-quality genome assemblies of four members of thePodospora anserinaspecies complex.</title>
        <authorList>
            <person name="Ament-Velasquez S.L."/>
            <person name="Vogan A.A."/>
            <person name="Wallerman O."/>
            <person name="Hartmann F."/>
            <person name="Gautier V."/>
            <person name="Silar P."/>
            <person name="Giraud T."/>
            <person name="Johannesson H."/>
        </authorList>
    </citation>
    <scope>NUCLEOTIDE SEQUENCE [LARGE SCALE GENOMIC DNA]</scope>
    <source>
        <strain evidence="9 10">CBS 112042</strain>
    </source>
</reference>
<dbReference type="InterPro" id="IPR051898">
    <property type="entry name" value="Ribosome_Assembly_3"/>
</dbReference>
<dbReference type="RefSeq" id="XP_062730979.1">
    <property type="nucleotide sequence ID" value="XM_062879807.1"/>
</dbReference>
<evidence type="ECO:0000259" key="8">
    <source>
        <dbReference type="Pfam" id="PF14615"/>
    </source>
</evidence>
<keyword evidence="5" id="KW-0690">Ribosome biogenesis</keyword>
<dbReference type="GeneID" id="87899289"/>
<organism evidence="9 10">
    <name type="scientific">Podospora bellae-mahoneyi</name>
    <dbReference type="NCBI Taxonomy" id="2093777"/>
    <lineage>
        <taxon>Eukaryota</taxon>
        <taxon>Fungi</taxon>
        <taxon>Dikarya</taxon>
        <taxon>Ascomycota</taxon>
        <taxon>Pezizomycotina</taxon>
        <taxon>Sordariomycetes</taxon>
        <taxon>Sordariomycetidae</taxon>
        <taxon>Sordariales</taxon>
        <taxon>Podosporaceae</taxon>
        <taxon>Podospora</taxon>
    </lineage>
</organism>
<name>A0ABR0FDF5_9PEZI</name>
<dbReference type="InterPro" id="IPR028217">
    <property type="entry name" value="Rsa3_C"/>
</dbReference>
<evidence type="ECO:0000313" key="9">
    <source>
        <dbReference type="EMBL" id="KAK4642003.1"/>
    </source>
</evidence>
<dbReference type="PANTHER" id="PTHR28127:SF1">
    <property type="entry name" value="RIBOSOME ASSEMBLY PROTEIN 3"/>
    <property type="match status" value="1"/>
</dbReference>
<keyword evidence="7" id="KW-0687">Ribonucleoprotein</keyword>
<proteinExistence type="inferred from homology"/>
<keyword evidence="6" id="KW-0539">Nucleus</keyword>
<dbReference type="PANTHER" id="PTHR28127">
    <property type="entry name" value="RIBOSOME ASSEMBLY PROTEIN 3"/>
    <property type="match status" value="1"/>
</dbReference>